<dbReference type="Pfam" id="PF05573">
    <property type="entry name" value="NosL"/>
    <property type="match status" value="1"/>
</dbReference>
<dbReference type="PANTHER" id="PTHR41247:SF1">
    <property type="entry name" value="HTH-TYPE TRANSCRIPTIONAL REPRESSOR YCNK"/>
    <property type="match status" value="1"/>
</dbReference>
<proteinExistence type="predicted"/>
<dbReference type="GeneID" id="63184187"/>
<dbReference type="InterPro" id="IPR006311">
    <property type="entry name" value="TAT_signal"/>
</dbReference>
<dbReference type="InterPro" id="IPR008719">
    <property type="entry name" value="N2O_reductase_NosL"/>
</dbReference>
<dbReference type="RefSeq" id="WP_207269158.1">
    <property type="nucleotide sequence ID" value="NZ_CP071463.1"/>
</dbReference>
<dbReference type="KEGG" id="hlo:J0X27_10545"/>
<accession>A0A8A2U5C9</accession>
<dbReference type="Gene3D" id="3.30.70.2050">
    <property type="match status" value="1"/>
</dbReference>
<dbReference type="OrthoDB" id="162738at2157"/>
<dbReference type="Proteomes" id="UP000663191">
    <property type="component" value="Chromosome"/>
</dbReference>
<reference evidence="1 2" key="1">
    <citation type="journal article" date="2006" name="Int. J. Syst. Evol. Microbiol.">
        <title>Haloterrigena longa sp. nov. and Haloterrigena limicola sp. nov., extremely halophilic archaea isolated from a salt lake.</title>
        <authorList>
            <person name="Cui H.L."/>
            <person name="Tohty D."/>
            <person name="Zhou P.J."/>
            <person name="Liu S.J."/>
        </authorList>
    </citation>
    <scope>NUCLEOTIDE SEQUENCE [LARGE SCALE GENOMIC DNA]</scope>
    <source>
        <strain evidence="1 2">ABH32</strain>
    </source>
</reference>
<dbReference type="PROSITE" id="PS51318">
    <property type="entry name" value="TAT"/>
    <property type="match status" value="1"/>
</dbReference>
<organism evidence="1 2">
    <name type="scientific">Natrinema longum</name>
    <dbReference type="NCBI Taxonomy" id="370324"/>
    <lineage>
        <taxon>Archaea</taxon>
        <taxon>Methanobacteriati</taxon>
        <taxon>Methanobacteriota</taxon>
        <taxon>Stenosarchaea group</taxon>
        <taxon>Halobacteria</taxon>
        <taxon>Halobacteriales</taxon>
        <taxon>Natrialbaceae</taxon>
        <taxon>Natrinema</taxon>
    </lineage>
</organism>
<gene>
    <name evidence="1" type="ORF">J0X27_10545</name>
</gene>
<dbReference type="PROSITE" id="PS51257">
    <property type="entry name" value="PROKAR_LIPOPROTEIN"/>
    <property type="match status" value="1"/>
</dbReference>
<dbReference type="PANTHER" id="PTHR41247">
    <property type="entry name" value="HTH-TYPE TRANSCRIPTIONAL REPRESSOR YCNK"/>
    <property type="match status" value="1"/>
</dbReference>
<name>A0A8A2U5C9_9EURY</name>
<dbReference type="EMBL" id="CP071463">
    <property type="protein sequence ID" value="QSW83907.1"/>
    <property type="molecule type" value="Genomic_DNA"/>
</dbReference>
<dbReference type="SUPFAM" id="SSF160387">
    <property type="entry name" value="NosL/MerB-like"/>
    <property type="match status" value="1"/>
</dbReference>
<protein>
    <submittedName>
        <fullName evidence="1">Nitrous oxide reductase accessory protein NosL</fullName>
    </submittedName>
</protein>
<evidence type="ECO:0000313" key="2">
    <source>
        <dbReference type="Proteomes" id="UP000663191"/>
    </source>
</evidence>
<sequence>MTGRRPPTAVSPSRRRVLASAGALASAGLAGCLGSGVDAEPAEPIALTDGQTCDVCGMTIADHFGPAGQIFYADDKPDGRDGPAWFDSVVELLSYAAKRDARGWTTRGTFVTDYSSVDYDLVDRSRSTYISTHVAAAAFADATNCFYVVDSDIRGAMGEDYVPFSEYEEAMTFADEHDGTVRQWEHLADR</sequence>
<evidence type="ECO:0000313" key="1">
    <source>
        <dbReference type="EMBL" id="QSW83907.1"/>
    </source>
</evidence>
<dbReference type="AlphaFoldDB" id="A0A8A2U5C9"/>
<keyword evidence="2" id="KW-1185">Reference proteome</keyword>